<dbReference type="STRING" id="1314674.A0A0D7BJJ6"/>
<dbReference type="Proteomes" id="UP000054007">
    <property type="component" value="Unassembled WGS sequence"/>
</dbReference>
<feature type="signal peptide" evidence="4">
    <location>
        <begin position="1"/>
        <end position="20"/>
    </location>
</feature>
<dbReference type="InterPro" id="IPR002938">
    <property type="entry name" value="FAD-bd"/>
</dbReference>
<dbReference type="PANTHER" id="PTHR46720">
    <property type="entry name" value="HYDROXYLASE, PUTATIVE (AFU_ORTHOLOGUE AFUA_3G01460)-RELATED"/>
    <property type="match status" value="1"/>
</dbReference>
<evidence type="ECO:0000256" key="2">
    <source>
        <dbReference type="ARBA" id="ARBA00022827"/>
    </source>
</evidence>
<dbReference type="AlphaFoldDB" id="A0A0D7BJJ6"/>
<evidence type="ECO:0000259" key="5">
    <source>
        <dbReference type="Pfam" id="PF01494"/>
    </source>
</evidence>
<dbReference type="Gene3D" id="3.50.50.60">
    <property type="entry name" value="FAD/NAD(P)-binding domain"/>
    <property type="match status" value="1"/>
</dbReference>
<dbReference type="Pfam" id="PF01494">
    <property type="entry name" value="FAD_binding_3"/>
    <property type="match status" value="1"/>
</dbReference>
<dbReference type="SUPFAM" id="SSF51905">
    <property type="entry name" value="FAD/NAD(P)-binding domain"/>
    <property type="match status" value="1"/>
</dbReference>
<dbReference type="GO" id="GO:0071949">
    <property type="term" value="F:FAD binding"/>
    <property type="evidence" value="ECO:0007669"/>
    <property type="project" value="InterPro"/>
</dbReference>
<keyword evidence="1" id="KW-0285">Flavoprotein</keyword>
<gene>
    <name evidence="6" type="ORF">CYLTODRAFT_392012</name>
</gene>
<keyword evidence="2" id="KW-0274">FAD</keyword>
<evidence type="ECO:0000256" key="3">
    <source>
        <dbReference type="ARBA" id="ARBA00023002"/>
    </source>
</evidence>
<reference evidence="6 7" key="1">
    <citation type="journal article" date="2015" name="Fungal Genet. Biol.">
        <title>Evolution of novel wood decay mechanisms in Agaricales revealed by the genome sequences of Fistulina hepatica and Cylindrobasidium torrendii.</title>
        <authorList>
            <person name="Floudas D."/>
            <person name="Held B.W."/>
            <person name="Riley R."/>
            <person name="Nagy L.G."/>
            <person name="Koehler G."/>
            <person name="Ransdell A.S."/>
            <person name="Younus H."/>
            <person name="Chow J."/>
            <person name="Chiniquy J."/>
            <person name="Lipzen A."/>
            <person name="Tritt A."/>
            <person name="Sun H."/>
            <person name="Haridas S."/>
            <person name="LaButti K."/>
            <person name="Ohm R.A."/>
            <person name="Kues U."/>
            <person name="Blanchette R.A."/>
            <person name="Grigoriev I.V."/>
            <person name="Minto R.E."/>
            <person name="Hibbett D.S."/>
        </authorList>
    </citation>
    <scope>NUCLEOTIDE SEQUENCE [LARGE SCALE GENOMIC DNA]</scope>
    <source>
        <strain evidence="6 7">FP15055 ss-10</strain>
    </source>
</reference>
<sequence>MPGRFKVAICGAGISGLVAAVSLSKYDDIDVDIYEGASKLAEVGAGVGMFPRPWRILENIGVDEDLLRTTPVRPKTGPVPSWIYRKADGEEGIEFFTLTMQGSFIPLHRPTFQNVLVRHLPSHYKLHTSKRLTSYTQTPDGVIIHFEDGSTATCDVLLAADGLKSAARTQFLKELAEKATTTEKADKLLSCIDPVWSGLVTYRALIPAEKLRELSPDHRALEHEIQYMGKDGIVVGYPIMNGTVINFVAYVARFELEGTPYNGSWSQEVDVAEFASTFAHWEPEVQSLIQCVENPSRWAIHTVKPLETFVSGRVALLGDAAHAMTPNQGSGAGQAAEDAYIAAAVLGHPSTNKENSEKALHVYDAVRRPFAQDVVEKSRFAARISTLNWPEEISRTVDNLETMDLKLEALSRLAKKSREDWEWAWLTTLDDDVERANHMLLSF</sequence>
<evidence type="ECO:0000256" key="1">
    <source>
        <dbReference type="ARBA" id="ARBA00022630"/>
    </source>
</evidence>
<feature type="chain" id="PRO_5002317459" evidence="4">
    <location>
        <begin position="21"/>
        <end position="443"/>
    </location>
</feature>
<feature type="domain" description="FAD-binding" evidence="5">
    <location>
        <begin position="5"/>
        <end position="377"/>
    </location>
</feature>
<evidence type="ECO:0000313" key="7">
    <source>
        <dbReference type="Proteomes" id="UP000054007"/>
    </source>
</evidence>
<evidence type="ECO:0000313" key="6">
    <source>
        <dbReference type="EMBL" id="KIY70410.1"/>
    </source>
</evidence>
<dbReference type="InterPro" id="IPR051104">
    <property type="entry name" value="FAD_monoxygenase"/>
</dbReference>
<dbReference type="SUPFAM" id="SSF54373">
    <property type="entry name" value="FAD-linked reductases, C-terminal domain"/>
    <property type="match status" value="1"/>
</dbReference>
<dbReference type="GO" id="GO:0016491">
    <property type="term" value="F:oxidoreductase activity"/>
    <property type="evidence" value="ECO:0007669"/>
    <property type="project" value="UniProtKB-KW"/>
</dbReference>
<proteinExistence type="predicted"/>
<organism evidence="6 7">
    <name type="scientific">Cylindrobasidium torrendii FP15055 ss-10</name>
    <dbReference type="NCBI Taxonomy" id="1314674"/>
    <lineage>
        <taxon>Eukaryota</taxon>
        <taxon>Fungi</taxon>
        <taxon>Dikarya</taxon>
        <taxon>Basidiomycota</taxon>
        <taxon>Agaricomycotina</taxon>
        <taxon>Agaricomycetes</taxon>
        <taxon>Agaricomycetidae</taxon>
        <taxon>Agaricales</taxon>
        <taxon>Marasmiineae</taxon>
        <taxon>Physalacriaceae</taxon>
        <taxon>Cylindrobasidium</taxon>
    </lineage>
</organism>
<accession>A0A0D7BJJ6</accession>
<dbReference type="PANTHER" id="PTHR46720:SF3">
    <property type="entry name" value="FAD-BINDING DOMAIN-CONTAINING PROTEIN-RELATED"/>
    <property type="match status" value="1"/>
</dbReference>
<name>A0A0D7BJJ6_9AGAR</name>
<dbReference type="GO" id="GO:0044550">
    <property type="term" value="P:secondary metabolite biosynthetic process"/>
    <property type="evidence" value="ECO:0007669"/>
    <property type="project" value="TreeGrafter"/>
</dbReference>
<dbReference type="EMBL" id="KN880468">
    <property type="protein sequence ID" value="KIY70410.1"/>
    <property type="molecule type" value="Genomic_DNA"/>
</dbReference>
<keyword evidence="3" id="KW-0560">Oxidoreductase</keyword>
<evidence type="ECO:0000256" key="4">
    <source>
        <dbReference type="SAM" id="SignalP"/>
    </source>
</evidence>
<dbReference type="OrthoDB" id="417877at2759"/>
<keyword evidence="4" id="KW-0732">Signal</keyword>
<dbReference type="InterPro" id="IPR036188">
    <property type="entry name" value="FAD/NAD-bd_sf"/>
</dbReference>
<dbReference type="PRINTS" id="PR00420">
    <property type="entry name" value="RNGMNOXGNASE"/>
</dbReference>
<protein>
    <submittedName>
        <fullName evidence="6">FAD/NAD(P)-binding domain-containing protein</fullName>
    </submittedName>
</protein>
<keyword evidence="7" id="KW-1185">Reference proteome</keyword>